<name>A0A7D9M5T0_PARCT</name>
<proteinExistence type="predicted"/>
<organism evidence="1 2">
    <name type="scientific">Paramuricea clavata</name>
    <name type="common">Red gorgonian</name>
    <name type="synonym">Violescent sea-whip</name>
    <dbReference type="NCBI Taxonomy" id="317549"/>
    <lineage>
        <taxon>Eukaryota</taxon>
        <taxon>Metazoa</taxon>
        <taxon>Cnidaria</taxon>
        <taxon>Anthozoa</taxon>
        <taxon>Octocorallia</taxon>
        <taxon>Malacalcyonacea</taxon>
        <taxon>Plexauridae</taxon>
        <taxon>Paramuricea</taxon>
    </lineage>
</organism>
<dbReference type="AlphaFoldDB" id="A0A7D9M5T0"/>
<dbReference type="EMBL" id="CACRXK020032272">
    <property type="protein sequence ID" value="CAB4043400.1"/>
    <property type="molecule type" value="Genomic_DNA"/>
</dbReference>
<dbReference type="OrthoDB" id="5989069at2759"/>
<dbReference type="Proteomes" id="UP001152795">
    <property type="component" value="Unassembled WGS sequence"/>
</dbReference>
<protein>
    <submittedName>
        <fullName evidence="1">Uncharacterized protein</fullName>
    </submittedName>
</protein>
<comment type="caution">
    <text evidence="1">The sequence shown here is derived from an EMBL/GenBank/DDBJ whole genome shotgun (WGS) entry which is preliminary data.</text>
</comment>
<sequence>NVIIPLRDVNLRPMPVSFLLIALPKIKAIPTTGVNNACHRFQQNPGRSEE</sequence>
<feature type="non-terminal residue" evidence="1">
    <location>
        <position position="50"/>
    </location>
</feature>
<feature type="non-terminal residue" evidence="1">
    <location>
        <position position="1"/>
    </location>
</feature>
<keyword evidence="2" id="KW-1185">Reference proteome</keyword>
<accession>A0A7D9M5T0</accession>
<gene>
    <name evidence="1" type="ORF">PACLA_8A083075</name>
</gene>
<evidence type="ECO:0000313" key="2">
    <source>
        <dbReference type="Proteomes" id="UP001152795"/>
    </source>
</evidence>
<reference evidence="1" key="1">
    <citation type="submission" date="2020-04" db="EMBL/GenBank/DDBJ databases">
        <authorList>
            <person name="Alioto T."/>
            <person name="Alioto T."/>
            <person name="Gomez Garrido J."/>
        </authorList>
    </citation>
    <scope>NUCLEOTIDE SEQUENCE</scope>
    <source>
        <strain evidence="1">A484AB</strain>
    </source>
</reference>
<evidence type="ECO:0000313" key="1">
    <source>
        <dbReference type="EMBL" id="CAB4043400.1"/>
    </source>
</evidence>